<sequence length="104" mass="11964">MEGRCKELQLSHEQRISLVEASARSAHHRIDEVQKNQEILMEMNKNIAVIAEKHTELNKKLSKVVEDVEELKEKPGRYWEQLTSTIITVLVSGFMGAMINAYLK</sequence>
<evidence type="ECO:0000313" key="2">
    <source>
        <dbReference type="EMBL" id="ADO83694.1"/>
    </source>
</evidence>
<dbReference type="EMBL" id="CP002282">
    <property type="protein sequence ID" value="ADO83694.1"/>
    <property type="molecule type" value="Genomic_DNA"/>
</dbReference>
<geneLocation type="plasmid" evidence="2 3">
    <name>pILYOP01</name>
</geneLocation>
<dbReference type="HOGENOM" id="CLU_177679_0_0_0"/>
<keyword evidence="1" id="KW-0472">Membrane</keyword>
<dbReference type="AlphaFoldDB" id="E3HBJ8"/>
<proteinExistence type="predicted"/>
<keyword evidence="2" id="KW-0614">Plasmid</keyword>
<keyword evidence="1" id="KW-0812">Transmembrane</keyword>
<dbReference type="Proteomes" id="UP000006875">
    <property type="component" value="Plasmid pILYOP01"/>
</dbReference>
<reference evidence="2 3" key="1">
    <citation type="journal article" date="2010" name="Stand. Genomic Sci.">
        <title>Complete genome sequence of Ilyobacter polytropus type strain (CuHbu1).</title>
        <authorList>
            <person name="Sikorski J."/>
            <person name="Chertkov O."/>
            <person name="Lapidus A."/>
            <person name="Nolan M."/>
            <person name="Lucas S."/>
            <person name="Del Rio T.G."/>
            <person name="Tice H."/>
            <person name="Cheng J.F."/>
            <person name="Tapia R."/>
            <person name="Han C."/>
            <person name="Goodwin L."/>
            <person name="Pitluck S."/>
            <person name="Liolios K."/>
            <person name="Ivanova N."/>
            <person name="Mavromatis K."/>
            <person name="Mikhailova N."/>
            <person name="Pati A."/>
            <person name="Chen A."/>
            <person name="Palaniappan K."/>
            <person name="Land M."/>
            <person name="Hauser L."/>
            <person name="Chang Y.J."/>
            <person name="Jeffries C.D."/>
            <person name="Brambilla E."/>
            <person name="Yasawong M."/>
            <person name="Rohde M."/>
            <person name="Pukall R."/>
            <person name="Spring S."/>
            <person name="Goker M."/>
            <person name="Woyke T."/>
            <person name="Bristow J."/>
            <person name="Eisen J.A."/>
            <person name="Markowitz V."/>
            <person name="Hugenholtz P."/>
            <person name="Kyrpides N.C."/>
            <person name="Klenk H.P."/>
        </authorList>
    </citation>
    <scope>NUCLEOTIDE SEQUENCE [LARGE SCALE GENOMIC DNA]</scope>
    <source>
        <strain evidence="3">ATCC 51220 / DSM 2926 / LMG 16218 / CuHBu1</strain>
        <plasmid evidence="3">pILYOP01</plasmid>
    </source>
</reference>
<dbReference type="KEGG" id="ipo:Ilyop_1923"/>
<feature type="transmembrane region" description="Helical" evidence="1">
    <location>
        <begin position="82"/>
        <end position="103"/>
    </location>
</feature>
<keyword evidence="1" id="KW-1133">Transmembrane helix</keyword>
<keyword evidence="3" id="KW-1185">Reference proteome</keyword>
<name>E3HBJ8_ILYPC</name>
<evidence type="ECO:0000313" key="3">
    <source>
        <dbReference type="Proteomes" id="UP000006875"/>
    </source>
</evidence>
<evidence type="ECO:0000256" key="1">
    <source>
        <dbReference type="SAM" id="Phobius"/>
    </source>
</evidence>
<dbReference type="RefSeq" id="WP_013388356.1">
    <property type="nucleotide sequence ID" value="NC_014633.1"/>
</dbReference>
<protein>
    <submittedName>
        <fullName evidence="2">Uncharacterized protein</fullName>
    </submittedName>
</protein>
<gene>
    <name evidence="2" type="ordered locus">Ilyop_1923</name>
</gene>
<accession>E3HBJ8</accession>
<organism evidence="2 3">
    <name type="scientific">Ilyobacter polytropus (strain ATCC 51220 / DSM 2926 / LMG 16218 / CuHBu1)</name>
    <dbReference type="NCBI Taxonomy" id="572544"/>
    <lineage>
        <taxon>Bacteria</taxon>
        <taxon>Fusobacteriati</taxon>
        <taxon>Fusobacteriota</taxon>
        <taxon>Fusobacteriia</taxon>
        <taxon>Fusobacteriales</taxon>
        <taxon>Fusobacteriaceae</taxon>
        <taxon>Ilyobacter</taxon>
    </lineage>
</organism>